<dbReference type="RefSeq" id="WP_253164491.1">
    <property type="nucleotide sequence ID" value="NZ_JAMYBS010000031.1"/>
</dbReference>
<keyword evidence="2" id="KW-0472">Membrane</keyword>
<feature type="region of interest" description="Disordered" evidence="1">
    <location>
        <begin position="197"/>
        <end position="260"/>
    </location>
</feature>
<keyword evidence="2" id="KW-1133">Transmembrane helix</keyword>
<dbReference type="Proteomes" id="UP001165292">
    <property type="component" value="Unassembled WGS sequence"/>
</dbReference>
<feature type="transmembrane region" description="Helical" evidence="2">
    <location>
        <begin position="47"/>
        <end position="66"/>
    </location>
</feature>
<protein>
    <recommendedName>
        <fullName evidence="5">MSHA biogenesis protein MshN</fullName>
    </recommendedName>
</protein>
<name>A0AA42BES3_9GAMM</name>
<dbReference type="SUPFAM" id="SSF48452">
    <property type="entry name" value="TPR-like"/>
    <property type="match status" value="1"/>
</dbReference>
<accession>A0AA42BES3</accession>
<reference evidence="3" key="1">
    <citation type="submission" date="2022-06" db="EMBL/GenBank/DDBJ databases">
        <title>Detection of beta-lactamases in bacteria of animal origin.</title>
        <authorList>
            <person name="Mlynarcik P."/>
            <person name="Zdarska V."/>
            <person name="Chudobova H."/>
            <person name="Prochazkova P."/>
            <person name="Hricova K."/>
            <person name="Mezerova K."/>
            <person name="Bardon J."/>
            <person name="Dolejska M."/>
            <person name="Sukkar I."/>
            <person name="Kolar M."/>
        </authorList>
    </citation>
    <scope>NUCLEOTIDE SEQUENCE</scope>
    <source>
        <strain evidence="3">S 300-3</strain>
    </source>
</reference>
<evidence type="ECO:0008006" key="5">
    <source>
        <dbReference type="Google" id="ProtNLM"/>
    </source>
</evidence>
<evidence type="ECO:0000256" key="2">
    <source>
        <dbReference type="SAM" id="Phobius"/>
    </source>
</evidence>
<dbReference type="Gene3D" id="1.25.40.10">
    <property type="entry name" value="Tetratricopeptide repeat domain"/>
    <property type="match status" value="2"/>
</dbReference>
<evidence type="ECO:0000313" key="3">
    <source>
        <dbReference type="EMBL" id="MCO7546686.1"/>
    </source>
</evidence>
<dbReference type="InterPro" id="IPR011990">
    <property type="entry name" value="TPR-like_helical_dom_sf"/>
</dbReference>
<feature type="compositionally biased region" description="Low complexity" evidence="1">
    <location>
        <begin position="237"/>
        <end position="260"/>
    </location>
</feature>
<comment type="caution">
    <text evidence="3">The sequence shown here is derived from an EMBL/GenBank/DDBJ whole genome shotgun (WGS) entry which is preliminary data.</text>
</comment>
<organism evidence="3 4">
    <name type="scientific">Stutzerimonas nitrititolerans</name>
    <dbReference type="NCBI Taxonomy" id="2482751"/>
    <lineage>
        <taxon>Bacteria</taxon>
        <taxon>Pseudomonadati</taxon>
        <taxon>Pseudomonadota</taxon>
        <taxon>Gammaproteobacteria</taxon>
        <taxon>Pseudomonadales</taxon>
        <taxon>Pseudomonadaceae</taxon>
        <taxon>Stutzerimonas</taxon>
    </lineage>
</organism>
<dbReference type="AlphaFoldDB" id="A0AA42BES3"/>
<proteinExistence type="predicted"/>
<dbReference type="EMBL" id="JAMYBS010000031">
    <property type="protein sequence ID" value="MCO7546686.1"/>
    <property type="molecule type" value="Genomic_DNA"/>
</dbReference>
<gene>
    <name evidence="3" type="ORF">NJF43_18190</name>
</gene>
<evidence type="ECO:0000256" key="1">
    <source>
        <dbReference type="SAM" id="MobiDB-lite"/>
    </source>
</evidence>
<evidence type="ECO:0000313" key="4">
    <source>
        <dbReference type="Proteomes" id="UP001165292"/>
    </source>
</evidence>
<sequence length="454" mass="49635">MSLVNDMLRDLEARRAAPAERERLSGLYAANETAAARRAGFARLRRWLLVIAALVLAGIALALLPARTSESVEIQPEPVTPIVPVSATTRLLEVLPQNDGSRFVLQLLLDRAVSYQRTDEDGSVSLQLSGVQLNGEARNGRIETQGQSLSWRVEAHGDQVQVLFVGLAERLQVRDRLETAGDRWQLWLEVPLNSERTEQEPSLALPVAEPETPEEASLPEWVTREAPANQSEPVIVSTPKAAPAESPAPSASPSRAASLASNIGRHTPSALEQARQALHDGDHPRAIRELQALHEAQPKDPQVVRWLARAYLAVGETQTLLAWLPAQLQARPFDSELRELLARAQLQGGDNLGAITTLRENPPELFQHTAYHALLAALYQQVEDWAASAAIYRQLVAARPDQASWQLGLAISLEQLDQSTQASGHYQRALQGQGLDESARRFASERAASLGGTQ</sequence>
<keyword evidence="2" id="KW-0812">Transmembrane</keyword>